<dbReference type="SMART" id="SM00327">
    <property type="entry name" value="VWA"/>
    <property type="match status" value="1"/>
</dbReference>
<evidence type="ECO:0000256" key="2">
    <source>
        <dbReference type="SAM" id="Phobius"/>
    </source>
</evidence>
<dbReference type="PANTHER" id="PTHR10166:SF37">
    <property type="entry name" value="STOLID, ISOFORM H"/>
    <property type="match status" value="1"/>
</dbReference>
<dbReference type="SUPFAM" id="SSF53850">
    <property type="entry name" value="Periplasmic binding protein-like II"/>
    <property type="match status" value="1"/>
</dbReference>
<gene>
    <name evidence="4" type="ORF">GCM10010468_46190</name>
</gene>
<dbReference type="Pfam" id="PF13531">
    <property type="entry name" value="SBP_bac_11"/>
    <property type="match status" value="1"/>
</dbReference>
<keyword evidence="5" id="KW-1185">Reference proteome</keyword>
<dbReference type="SUPFAM" id="SSF53300">
    <property type="entry name" value="vWA-like"/>
    <property type="match status" value="1"/>
</dbReference>
<feature type="transmembrane region" description="Helical" evidence="2">
    <location>
        <begin position="7"/>
        <end position="24"/>
    </location>
</feature>
<dbReference type="Proteomes" id="UP001501237">
    <property type="component" value="Unassembled WGS sequence"/>
</dbReference>
<dbReference type="PANTHER" id="PTHR10166">
    <property type="entry name" value="VOLTAGE-DEPENDENT CALCIUM CHANNEL SUBUNIT ALPHA-2/DELTA-RELATED"/>
    <property type="match status" value="1"/>
</dbReference>
<feature type="transmembrane region" description="Helical" evidence="2">
    <location>
        <begin position="36"/>
        <end position="57"/>
    </location>
</feature>
<organism evidence="4 5">
    <name type="scientific">Actinocorallia longicatena</name>
    <dbReference type="NCBI Taxonomy" id="111803"/>
    <lineage>
        <taxon>Bacteria</taxon>
        <taxon>Bacillati</taxon>
        <taxon>Actinomycetota</taxon>
        <taxon>Actinomycetes</taxon>
        <taxon>Streptosporangiales</taxon>
        <taxon>Thermomonosporaceae</taxon>
        <taxon>Actinocorallia</taxon>
    </lineage>
</organism>
<feature type="domain" description="VWFA" evidence="3">
    <location>
        <begin position="490"/>
        <end position="677"/>
    </location>
</feature>
<sequence length="681" mass="73998">MRIIARGLILLVAYAVVGLIATFLTKDLGDQRGLSLVLALVFATVLSLITTLLGWGLQRQLDQIEGRHLQDWWESVRALGTALRNRTRRRSGHLLIPLLAVTLIVQIGGLGVYLATLSAVRKDDGCTGRSVKILIAASQGKDTVLAKRADKYNKGRKIGDLCGHVDIVSSNSGKAVQALAGGWSTADGPRPDVWSPVSSVWLTLYRQQVSGRDEPGPVPDGEQPSIVKSPLAIAMPEPMGRALGWPDKRIGWKDIAALARDRRGWGAHGHPEWGPFRLGKTNPNFSTSGLNATLGTYFAATGNTSDMTVADIGRPEVQEFVKTVERSVVHYGDVSATFMENLYRADQRGQALGYLSAIAAEERSITDYNLGNPTGDPKDYGKKPPPRTKLVAIYPEEGTYDSDHPYVQLAWMDADKKRVAADFLTYLHSPESQAFLQKNGYRDYQGRPGPIATLENGIPPDSRVTPLNQFSPGVVKAVLESWTRLRKRANVLLIIDKSGSMDTMVAGTGKSRLKLAKDAAVKAIGQFGPDDRVGLWSFSSGLDGDRDYRRLVVPGPISSTGGELRKQINALTSGGQTGLYDTVAAAFDEMRSNQTADAINAIVVLTDGRNERNPPGLSLENLLVGLDKPREKSVRVFTVGYGEEADQPVLDKIAEVTEARSYDARKAGQIDDIFAQVISNF</sequence>
<name>A0ABP6QGT5_9ACTN</name>
<accession>A0ABP6QGT5</accession>
<evidence type="ECO:0000259" key="3">
    <source>
        <dbReference type="PROSITE" id="PS50234"/>
    </source>
</evidence>
<keyword evidence="2" id="KW-0812">Transmembrane</keyword>
<dbReference type="InterPro" id="IPR036465">
    <property type="entry name" value="vWFA_dom_sf"/>
</dbReference>
<dbReference type="InterPro" id="IPR002035">
    <property type="entry name" value="VWF_A"/>
</dbReference>
<proteinExistence type="predicted"/>
<protein>
    <submittedName>
        <fullName evidence="4">Substrate-binding and VWA domain-containing protein</fullName>
    </submittedName>
</protein>
<evidence type="ECO:0000313" key="5">
    <source>
        <dbReference type="Proteomes" id="UP001501237"/>
    </source>
</evidence>
<dbReference type="InterPro" id="IPR051173">
    <property type="entry name" value="Ca_channel_alpha-2/delta"/>
</dbReference>
<feature type="transmembrane region" description="Helical" evidence="2">
    <location>
        <begin position="94"/>
        <end position="115"/>
    </location>
</feature>
<feature type="region of interest" description="Disordered" evidence="1">
    <location>
        <begin position="368"/>
        <end position="387"/>
    </location>
</feature>
<comment type="caution">
    <text evidence="4">The sequence shown here is derived from an EMBL/GenBank/DDBJ whole genome shotgun (WGS) entry which is preliminary data.</text>
</comment>
<reference evidence="5" key="1">
    <citation type="journal article" date="2019" name="Int. J. Syst. Evol. Microbiol.">
        <title>The Global Catalogue of Microorganisms (GCM) 10K type strain sequencing project: providing services to taxonomists for standard genome sequencing and annotation.</title>
        <authorList>
            <consortium name="The Broad Institute Genomics Platform"/>
            <consortium name="The Broad Institute Genome Sequencing Center for Infectious Disease"/>
            <person name="Wu L."/>
            <person name="Ma J."/>
        </authorList>
    </citation>
    <scope>NUCLEOTIDE SEQUENCE [LARGE SCALE GENOMIC DNA]</scope>
    <source>
        <strain evidence="5">JCM 9377</strain>
    </source>
</reference>
<dbReference type="PROSITE" id="PS50234">
    <property type="entry name" value="VWFA"/>
    <property type="match status" value="1"/>
</dbReference>
<evidence type="ECO:0000313" key="4">
    <source>
        <dbReference type="EMBL" id="GAA3221198.1"/>
    </source>
</evidence>
<dbReference type="Pfam" id="PF00092">
    <property type="entry name" value="VWA"/>
    <property type="match status" value="1"/>
</dbReference>
<dbReference type="EMBL" id="BAAAUV010000012">
    <property type="protein sequence ID" value="GAA3221198.1"/>
    <property type="molecule type" value="Genomic_DNA"/>
</dbReference>
<dbReference type="RefSeq" id="WP_344831779.1">
    <property type="nucleotide sequence ID" value="NZ_BAAAUV010000012.1"/>
</dbReference>
<keyword evidence="2" id="KW-1133">Transmembrane helix</keyword>
<evidence type="ECO:0000256" key="1">
    <source>
        <dbReference type="SAM" id="MobiDB-lite"/>
    </source>
</evidence>
<dbReference type="Gene3D" id="3.40.50.410">
    <property type="entry name" value="von Willebrand factor, type A domain"/>
    <property type="match status" value="1"/>
</dbReference>
<keyword evidence="2" id="KW-0472">Membrane</keyword>